<dbReference type="InterPro" id="IPR001567">
    <property type="entry name" value="Pept_M3A_M3B_dom"/>
</dbReference>
<organism evidence="9 10">
    <name type="scientific">Aeromonas encheleia</name>
    <dbReference type="NCBI Taxonomy" id="73010"/>
    <lineage>
        <taxon>Bacteria</taxon>
        <taxon>Pseudomonadati</taxon>
        <taxon>Pseudomonadota</taxon>
        <taxon>Gammaproteobacteria</taxon>
        <taxon>Aeromonadales</taxon>
        <taxon>Aeromonadaceae</taxon>
        <taxon>Aeromonas</taxon>
    </lineage>
</organism>
<evidence type="ECO:0000256" key="2">
    <source>
        <dbReference type="ARBA" id="ARBA00022723"/>
    </source>
</evidence>
<evidence type="ECO:0000313" key="9">
    <source>
        <dbReference type="EMBL" id="USV56094.1"/>
    </source>
</evidence>
<dbReference type="InterPro" id="IPR034006">
    <property type="entry name" value="M3B_PepF_2"/>
</dbReference>
<comment type="cofactor">
    <cofactor evidence="6">
        <name>Zn(2+)</name>
        <dbReference type="ChEBI" id="CHEBI:29105"/>
    </cofactor>
    <text evidence="6">Binds 1 zinc ion.</text>
</comment>
<evidence type="ECO:0000256" key="4">
    <source>
        <dbReference type="ARBA" id="ARBA00022833"/>
    </source>
</evidence>
<sequence>MQQPVYPQQWHNQHIYPSLDSAMLEADMSLARASLDELTGFINGLGAVREQADALQDFLREVRLRAQRIRNIGWNIAVLAASQGSQDARDPLAKQLASRARALNADLFKALAPVEDLMLGLPESEFERLMQDPLLGEEDYRLRHERRLQDQRLPVEAEQLVIGLGTDGLHAWGNLYNDLVGKIRLHIDGRERGLAEASNLLSSPERALRREAFDAISAGWEGEQETVAAILNALNGWRLELARQRGKVRQLDALDLSCHQSHIERATLDTMMAETYRARGLGQRALALMAGKLGIDELGPEDLFAPPPASVSRTITFEEAIDIIAAAFARFDPEMGEFARMMAERGWIDAAPTPNRRTGAYCTKFAEPVEPRVFITYAGTMDNVITLAHELGHAWHNWLIRDLPMSQRGYPMTLAETASIFAETLVRSALFEQAQNPEQRQAIAWAEADGAATFLVNIPARFEFELALVAEREQGYVPAARLKSLTDEAWGRWYEGSLARYHPLFWAAKAHFSIAGFGFYNYPYLFGYLFSLGVYHQLMSRQAQGEANVAEAYRALLRDTGRMSAEDLVAKHLGQDIREAAFWQGSLALVAAAVDRFEQTQG</sequence>
<dbReference type="Gene3D" id="1.10.1370.20">
    <property type="entry name" value="Oligoendopeptidase f, C-terminal domain"/>
    <property type="match status" value="1"/>
</dbReference>
<evidence type="ECO:0000313" key="10">
    <source>
        <dbReference type="Proteomes" id="UP001056890"/>
    </source>
</evidence>
<keyword evidence="3 6" id="KW-0378">Hydrolase</keyword>
<dbReference type="Pfam" id="PF01432">
    <property type="entry name" value="Peptidase_M3"/>
    <property type="match status" value="1"/>
</dbReference>
<dbReference type="InterPro" id="IPR042088">
    <property type="entry name" value="OligoPept_F_C"/>
</dbReference>
<evidence type="ECO:0000256" key="5">
    <source>
        <dbReference type="ARBA" id="ARBA00023049"/>
    </source>
</evidence>
<feature type="domain" description="Oligopeptidase F N-terminal" evidence="8">
    <location>
        <begin position="119"/>
        <end position="184"/>
    </location>
</feature>
<feature type="domain" description="Peptidase M3A/M3B catalytic" evidence="7">
    <location>
        <begin position="200"/>
        <end position="582"/>
    </location>
</feature>
<dbReference type="InterPro" id="IPR001333">
    <property type="entry name" value="Peptidase_M32_Taq"/>
</dbReference>
<dbReference type="GO" id="GO:0004222">
    <property type="term" value="F:metalloendopeptidase activity"/>
    <property type="evidence" value="ECO:0007669"/>
    <property type="project" value="InterPro"/>
</dbReference>
<keyword evidence="4 6" id="KW-0862">Zinc</keyword>
<evidence type="ECO:0000256" key="3">
    <source>
        <dbReference type="ARBA" id="ARBA00022801"/>
    </source>
</evidence>
<dbReference type="PANTHER" id="PTHR34217:SF1">
    <property type="entry name" value="CARBOXYPEPTIDASE 1"/>
    <property type="match status" value="1"/>
</dbReference>
<evidence type="ECO:0000259" key="7">
    <source>
        <dbReference type="Pfam" id="PF01432"/>
    </source>
</evidence>
<proteinExistence type="inferred from homology"/>
<dbReference type="CDD" id="cd09607">
    <property type="entry name" value="M3B_PepF"/>
    <property type="match status" value="1"/>
</dbReference>
<dbReference type="GO" id="GO:0004181">
    <property type="term" value="F:metallocarboxypeptidase activity"/>
    <property type="evidence" value="ECO:0007669"/>
    <property type="project" value="InterPro"/>
</dbReference>
<dbReference type="InterPro" id="IPR013647">
    <property type="entry name" value="OligopepF_N_dom"/>
</dbReference>
<dbReference type="GO" id="GO:0046872">
    <property type="term" value="F:metal ion binding"/>
    <property type="evidence" value="ECO:0007669"/>
    <property type="project" value="UniProtKB-UniRule"/>
</dbReference>
<dbReference type="Pfam" id="PF08439">
    <property type="entry name" value="Peptidase_M3_N"/>
    <property type="match status" value="1"/>
</dbReference>
<accession>A0AAE9SD56</accession>
<dbReference type="AlphaFoldDB" id="A0AAE9SD56"/>
<keyword evidence="5 6" id="KW-0482">Metalloprotease</keyword>
<gene>
    <name evidence="9" type="ORF">NHF51_12055</name>
</gene>
<dbReference type="SUPFAM" id="SSF55486">
    <property type="entry name" value="Metalloproteases ('zincins'), catalytic domain"/>
    <property type="match status" value="1"/>
</dbReference>
<name>A0AAE9SD56_9GAMM</name>
<evidence type="ECO:0000259" key="8">
    <source>
        <dbReference type="Pfam" id="PF08439"/>
    </source>
</evidence>
<evidence type="ECO:0000256" key="6">
    <source>
        <dbReference type="RuleBase" id="RU003435"/>
    </source>
</evidence>
<dbReference type="Proteomes" id="UP001056890">
    <property type="component" value="Chromosome"/>
</dbReference>
<dbReference type="EMBL" id="CP099717">
    <property type="protein sequence ID" value="USV56094.1"/>
    <property type="molecule type" value="Genomic_DNA"/>
</dbReference>
<evidence type="ECO:0000256" key="1">
    <source>
        <dbReference type="ARBA" id="ARBA00022670"/>
    </source>
</evidence>
<keyword evidence="1 6" id="KW-0645">Protease</keyword>
<dbReference type="GO" id="GO:0006508">
    <property type="term" value="P:proteolysis"/>
    <property type="evidence" value="ECO:0007669"/>
    <property type="project" value="UniProtKB-KW"/>
</dbReference>
<dbReference type="PANTHER" id="PTHR34217">
    <property type="entry name" value="METAL-DEPENDENT CARBOXYPEPTIDASE"/>
    <property type="match status" value="1"/>
</dbReference>
<dbReference type="Gene3D" id="1.20.140.70">
    <property type="entry name" value="Oligopeptidase f, N-terminal domain"/>
    <property type="match status" value="1"/>
</dbReference>
<keyword evidence="10" id="KW-1185">Reference proteome</keyword>
<reference evidence="9" key="1">
    <citation type="submission" date="2022-06" db="EMBL/GenBank/DDBJ databases">
        <title>Complete Genome of Aeromonas sp. Strain SOD01 Isolated from an Urban Freshwater Stream.</title>
        <authorList>
            <person name="Williams L.E."/>
            <person name="Brysgel T."/>
            <person name="Capestro E.M."/>
            <person name="Foltz G.V."/>
            <person name="Gardner A.E."/>
            <person name="Ingrassia J."/>
            <person name="Peterson E."/>
            <person name="Arruda J."/>
            <person name="Flaherty I."/>
            <person name="Hunt M."/>
            <person name="Pappas G."/>
            <person name="Ramsaran S."/>
            <person name="Rocha M."/>
        </authorList>
    </citation>
    <scope>NUCLEOTIDE SEQUENCE</scope>
    <source>
        <strain evidence="9">SOD01</strain>
    </source>
</reference>
<keyword evidence="2 6" id="KW-0479">Metal-binding</keyword>
<comment type="similarity">
    <text evidence="6">Belongs to the peptidase M3 family.</text>
</comment>
<dbReference type="RefSeq" id="WP_252994523.1">
    <property type="nucleotide sequence ID" value="NZ_CP099717.1"/>
</dbReference>
<protein>
    <submittedName>
        <fullName evidence="9">M3 family oligoendopeptidase</fullName>
    </submittedName>
</protein>